<feature type="binding site" evidence="13">
    <location>
        <position position="94"/>
    </location>
    <ligand>
        <name>substrate</name>
    </ligand>
</feature>
<feature type="binding site" evidence="11">
    <location>
        <position position="239"/>
    </location>
    <ligand>
        <name>sn-glycerol 3-phosphate</name>
        <dbReference type="ChEBI" id="CHEBI:57597"/>
    </ligand>
</feature>
<evidence type="ECO:0000256" key="7">
    <source>
        <dbReference type="ARBA" id="ARBA00023027"/>
    </source>
</evidence>
<dbReference type="PIRSF" id="PIRSF000114">
    <property type="entry name" value="Glycerol-3-P_dh"/>
    <property type="match status" value="1"/>
</dbReference>
<dbReference type="eggNOG" id="COG0240">
    <property type="taxonomic scope" value="Bacteria"/>
</dbReference>
<keyword evidence="10 11" id="KW-1208">Phospholipid metabolism</keyword>
<comment type="catalytic activity">
    <reaction evidence="11">
        <text>sn-glycerol 3-phosphate + NAD(+) = dihydroxyacetone phosphate + NADH + H(+)</text>
        <dbReference type="Rhea" id="RHEA:11092"/>
        <dbReference type="ChEBI" id="CHEBI:15378"/>
        <dbReference type="ChEBI" id="CHEBI:57540"/>
        <dbReference type="ChEBI" id="CHEBI:57597"/>
        <dbReference type="ChEBI" id="CHEBI:57642"/>
        <dbReference type="ChEBI" id="CHEBI:57945"/>
        <dbReference type="EC" id="1.1.1.94"/>
    </reaction>
</comment>
<dbReference type="GO" id="GO:0046167">
    <property type="term" value="P:glycerol-3-phosphate biosynthetic process"/>
    <property type="evidence" value="ECO:0007669"/>
    <property type="project" value="UniProtKB-UniRule"/>
</dbReference>
<dbReference type="InterPro" id="IPR013328">
    <property type="entry name" value="6PGD_dom2"/>
</dbReference>
<protein>
    <recommendedName>
        <fullName evidence="11">Glycerol-3-phosphate dehydrogenase [NAD(P)+]</fullName>
        <ecNumber evidence="11">1.1.1.94</ecNumber>
    </recommendedName>
    <alternativeName>
        <fullName evidence="11">NAD(P)(+)-dependent glycerol-3-phosphate dehydrogenase</fullName>
    </alternativeName>
    <alternativeName>
        <fullName evidence="11">NAD(P)H-dependent dihydroxyacetone-phosphate reductase</fullName>
    </alternativeName>
</protein>
<dbReference type="NCBIfam" id="NF000942">
    <property type="entry name" value="PRK00094.1-4"/>
    <property type="match status" value="1"/>
</dbReference>
<feature type="domain" description="Glycerol-3-phosphate dehydrogenase NAD-dependent N-terminal" evidence="15">
    <location>
        <begin position="47"/>
        <end position="146"/>
    </location>
</feature>
<feature type="binding site" evidence="11">
    <location>
        <position position="229"/>
    </location>
    <ligand>
        <name>sn-glycerol 3-phosphate</name>
        <dbReference type="ChEBI" id="CHEBI:57597"/>
    </ligand>
</feature>
<feature type="binding site" evidence="11">
    <location>
        <position position="126"/>
    </location>
    <ligand>
        <name>NADPH</name>
        <dbReference type="ChEBI" id="CHEBI:57783"/>
    </ligand>
</feature>
<evidence type="ECO:0000259" key="16">
    <source>
        <dbReference type="Pfam" id="PF07479"/>
    </source>
</evidence>
<dbReference type="InterPro" id="IPR036291">
    <property type="entry name" value="NAD(P)-bd_dom_sf"/>
</dbReference>
<comment type="pathway">
    <text evidence="11">Membrane lipid metabolism; glycerophospholipid metabolism.</text>
</comment>
<feature type="binding site" evidence="11">
    <location>
        <position position="241"/>
    </location>
    <ligand>
        <name>sn-glycerol 3-phosphate</name>
        <dbReference type="ChEBI" id="CHEBI:57597"/>
    </ligand>
</feature>
<keyword evidence="8 11" id="KW-0443">Lipid metabolism</keyword>
<keyword evidence="18" id="KW-1185">Reference proteome</keyword>
<feature type="binding site" evidence="11">
    <location>
        <position position="94"/>
    </location>
    <ligand>
        <name>NADPH</name>
        <dbReference type="ChEBI" id="CHEBI:57783"/>
    </ligand>
</feature>
<dbReference type="UniPathway" id="UPA00940"/>
<evidence type="ECO:0000256" key="4">
    <source>
        <dbReference type="ARBA" id="ARBA00022741"/>
    </source>
</evidence>
<evidence type="ECO:0000313" key="17">
    <source>
        <dbReference type="EMBL" id="EEV18921.1"/>
    </source>
</evidence>
<evidence type="ECO:0000256" key="9">
    <source>
        <dbReference type="ARBA" id="ARBA00023209"/>
    </source>
</evidence>
<dbReference type="FunFam" id="1.10.1040.10:FF:000025">
    <property type="entry name" value="Glycerol-3-phosphate dehydrogenase [NAD(P)+]"/>
    <property type="match status" value="1"/>
</dbReference>
<keyword evidence="6 11" id="KW-0560">Oxidoreductase</keyword>
<feature type="binding site" evidence="11">
    <location>
        <position position="26"/>
    </location>
    <ligand>
        <name>NADPH</name>
        <dbReference type="ChEBI" id="CHEBI:57783"/>
    </ligand>
</feature>
<feature type="domain" description="Glycerol-3-phosphate dehydrogenase NAD-dependent C-terminal" evidence="16">
    <location>
        <begin position="165"/>
        <end position="298"/>
    </location>
</feature>
<dbReference type="AlphaFoldDB" id="C8PE48"/>
<dbReference type="PANTHER" id="PTHR11728">
    <property type="entry name" value="GLYCEROL-3-PHOSPHATE DEHYDROGENASE"/>
    <property type="match status" value="1"/>
</dbReference>
<dbReference type="SUPFAM" id="SSF51735">
    <property type="entry name" value="NAD(P)-binding Rossmann-fold domains"/>
    <property type="match status" value="1"/>
</dbReference>
<dbReference type="GO" id="GO:0005829">
    <property type="term" value="C:cytosol"/>
    <property type="evidence" value="ECO:0007669"/>
    <property type="project" value="TreeGrafter"/>
</dbReference>
<feature type="binding site" evidence="11">
    <location>
        <position position="240"/>
    </location>
    <ligand>
        <name>sn-glycerol 3-phosphate</name>
        <dbReference type="ChEBI" id="CHEBI:57597"/>
    </ligand>
</feature>
<feature type="binding site" evidence="11">
    <location>
        <position position="45"/>
    </location>
    <ligand>
        <name>NADPH</name>
        <dbReference type="ChEBI" id="CHEBI:57783"/>
    </ligand>
</feature>
<keyword evidence="2 11" id="KW-0963">Cytoplasm</keyword>
<evidence type="ECO:0000256" key="13">
    <source>
        <dbReference type="PIRSR" id="PIRSR000114-2"/>
    </source>
</evidence>
<dbReference type="SUPFAM" id="SSF48179">
    <property type="entry name" value="6-phosphogluconate dehydrogenase C-terminal domain-like"/>
    <property type="match status" value="1"/>
</dbReference>
<keyword evidence="9 11" id="KW-0594">Phospholipid biosynthesis</keyword>
<dbReference type="EC" id="1.1.1.94" evidence="11"/>
<dbReference type="GO" id="GO:0008654">
    <property type="term" value="P:phospholipid biosynthetic process"/>
    <property type="evidence" value="ECO:0007669"/>
    <property type="project" value="UniProtKB-KW"/>
</dbReference>
<evidence type="ECO:0000256" key="3">
    <source>
        <dbReference type="ARBA" id="ARBA00022516"/>
    </source>
</evidence>
<comment type="similarity">
    <text evidence="1 11">Belongs to the NAD-dependent glycerol-3-phosphate dehydrogenase family.</text>
</comment>
<feature type="binding site" evidence="11">
    <location>
        <position position="176"/>
    </location>
    <ligand>
        <name>sn-glycerol 3-phosphate</name>
        <dbReference type="ChEBI" id="CHEBI:57597"/>
    </ligand>
</feature>
<dbReference type="Gene3D" id="1.10.1040.10">
    <property type="entry name" value="N-(1-d-carboxylethyl)-l-norvaline Dehydrogenase, domain 2"/>
    <property type="match status" value="1"/>
</dbReference>
<comment type="catalytic activity">
    <reaction evidence="11">
        <text>sn-glycerol 3-phosphate + NADP(+) = dihydroxyacetone phosphate + NADPH + H(+)</text>
        <dbReference type="Rhea" id="RHEA:11096"/>
        <dbReference type="ChEBI" id="CHEBI:15378"/>
        <dbReference type="ChEBI" id="CHEBI:57597"/>
        <dbReference type="ChEBI" id="CHEBI:57642"/>
        <dbReference type="ChEBI" id="CHEBI:57783"/>
        <dbReference type="ChEBI" id="CHEBI:58349"/>
        <dbReference type="EC" id="1.1.1.94"/>
    </reaction>
</comment>
<gene>
    <name evidence="11 17" type="primary">gpsA</name>
    <name evidence="17" type="ORF">CAMGR0001_2398</name>
</gene>
<feature type="binding site" evidence="11">
    <location>
        <position position="122"/>
    </location>
    <ligand>
        <name>sn-glycerol 3-phosphate</name>
        <dbReference type="ChEBI" id="CHEBI:57597"/>
    </ligand>
</feature>
<sequence length="311" mass="33487">MKNRKFANKFLKRNIMKIAVIGAGKWGSALFDALSVKNECVITSRTPRQIPHFVSVSEALECEALVFALAAQQTAQWLDQNFTYKNQKILVASKGIDAASGRFLNEIFESHVARGNLAYLSGPSFATEVMQKLPCALVVSSCNENLAELFASTFPAYIKTYTSGDIIGAEVCGAYKNVIAIASGVCDGLELGNNARASLIARGIVEIARFGKFFGARDETFLGLSGVGDLFLTASSALSRNYRVGLGLARGKGLEEILRELGEVAEGVATTEAVVNIATKHKIYAPIATEVAQILRGKDVKASLKDLLRKK</sequence>
<keyword evidence="4 11" id="KW-0547">Nucleotide-binding</keyword>
<dbReference type="InterPro" id="IPR006168">
    <property type="entry name" value="G3P_DH_NAD-dep"/>
</dbReference>
<evidence type="ECO:0000256" key="2">
    <source>
        <dbReference type="ARBA" id="ARBA00022490"/>
    </source>
</evidence>
<evidence type="ECO:0000256" key="10">
    <source>
        <dbReference type="ARBA" id="ARBA00023264"/>
    </source>
</evidence>
<evidence type="ECO:0000256" key="5">
    <source>
        <dbReference type="ARBA" id="ARBA00022857"/>
    </source>
</evidence>
<dbReference type="GO" id="GO:0141152">
    <property type="term" value="F:glycerol-3-phosphate dehydrogenase (NAD+) activity"/>
    <property type="evidence" value="ECO:0007669"/>
    <property type="project" value="RHEA"/>
</dbReference>
<dbReference type="Pfam" id="PF07479">
    <property type="entry name" value="NAD_Gly3P_dh_C"/>
    <property type="match status" value="1"/>
</dbReference>
<evidence type="ECO:0000256" key="6">
    <source>
        <dbReference type="ARBA" id="ARBA00023002"/>
    </source>
</evidence>
<dbReference type="GO" id="GO:0006650">
    <property type="term" value="P:glycerophospholipid metabolic process"/>
    <property type="evidence" value="ECO:0007669"/>
    <property type="project" value="UniProtKB-UniRule"/>
</dbReference>
<feature type="binding site" evidence="14">
    <location>
        <position position="126"/>
    </location>
    <ligand>
        <name>NAD(+)</name>
        <dbReference type="ChEBI" id="CHEBI:57540"/>
    </ligand>
</feature>
<evidence type="ECO:0000256" key="1">
    <source>
        <dbReference type="ARBA" id="ARBA00011009"/>
    </source>
</evidence>
<reference evidence="17 18" key="1">
    <citation type="submission" date="2009-07" db="EMBL/GenBank/DDBJ databases">
        <authorList>
            <person name="Madupu R."/>
            <person name="Sebastian Y."/>
            <person name="Durkin A.S."/>
            <person name="Torralba M."/>
            <person name="Methe B."/>
            <person name="Sutton G.G."/>
            <person name="Strausberg R.L."/>
            <person name="Nelson K.E."/>
        </authorList>
    </citation>
    <scope>NUCLEOTIDE SEQUENCE [LARGE SCALE GENOMIC DNA]</scope>
    <source>
        <strain evidence="17 18">RM3268</strain>
    </source>
</reference>
<keyword evidence="7 11" id="KW-0520">NAD</keyword>
<feature type="binding site" evidence="11">
    <location>
        <position position="264"/>
    </location>
    <ligand>
        <name>NADPH</name>
        <dbReference type="ChEBI" id="CHEBI:57783"/>
    </ligand>
</feature>
<dbReference type="GO" id="GO:0141153">
    <property type="term" value="F:glycerol-3-phosphate dehydrogenase (NADP+) activity"/>
    <property type="evidence" value="ECO:0007669"/>
    <property type="project" value="RHEA"/>
</dbReference>
<proteinExistence type="inferred from homology"/>
<dbReference type="EMBL" id="ACYG01000005">
    <property type="protein sequence ID" value="EEV18921.1"/>
    <property type="molecule type" value="Genomic_DNA"/>
</dbReference>
<dbReference type="GO" id="GO:0051287">
    <property type="term" value="F:NAD binding"/>
    <property type="evidence" value="ECO:0007669"/>
    <property type="project" value="InterPro"/>
</dbReference>
<evidence type="ECO:0000256" key="8">
    <source>
        <dbReference type="ARBA" id="ARBA00023098"/>
    </source>
</evidence>
<evidence type="ECO:0000256" key="14">
    <source>
        <dbReference type="PIRSR" id="PIRSR000114-3"/>
    </source>
</evidence>
<feature type="binding site" evidence="11">
    <location>
        <position position="266"/>
    </location>
    <ligand>
        <name>NADPH</name>
        <dbReference type="ChEBI" id="CHEBI:57783"/>
    </ligand>
</feature>
<dbReference type="GO" id="GO:0046168">
    <property type="term" value="P:glycerol-3-phosphate catabolic process"/>
    <property type="evidence" value="ECO:0007669"/>
    <property type="project" value="InterPro"/>
</dbReference>
<dbReference type="Gene3D" id="3.40.50.720">
    <property type="entry name" value="NAD(P)-binding Rossmann-like Domain"/>
    <property type="match status" value="1"/>
</dbReference>
<name>C8PE48_9BACT</name>
<organism evidence="17 18">
    <name type="scientific">Campylobacter gracilis RM3268</name>
    <dbReference type="NCBI Taxonomy" id="553220"/>
    <lineage>
        <taxon>Bacteria</taxon>
        <taxon>Pseudomonadati</taxon>
        <taxon>Campylobacterota</taxon>
        <taxon>Epsilonproteobacteria</taxon>
        <taxon>Campylobacterales</taxon>
        <taxon>Campylobacteraceae</taxon>
        <taxon>Campylobacter</taxon>
    </lineage>
</organism>
<dbReference type="GO" id="GO:0005975">
    <property type="term" value="P:carbohydrate metabolic process"/>
    <property type="evidence" value="ECO:0007669"/>
    <property type="project" value="InterPro"/>
</dbReference>
<accession>C8PE48</accession>
<feature type="binding site" evidence="14">
    <location>
        <begin position="22"/>
        <end position="27"/>
    </location>
    <ligand>
        <name>NAD(+)</name>
        <dbReference type="ChEBI" id="CHEBI:57540"/>
    </ligand>
</feature>
<feature type="binding site" evidence="13">
    <location>
        <begin position="240"/>
        <end position="241"/>
    </location>
    <ligand>
        <name>substrate</name>
    </ligand>
</feature>
<evidence type="ECO:0000256" key="12">
    <source>
        <dbReference type="PIRSR" id="PIRSR000114-1"/>
    </source>
</evidence>
<dbReference type="InterPro" id="IPR011128">
    <property type="entry name" value="G3P_DH_NAD-dep_N"/>
</dbReference>
<feature type="binding site" evidence="14">
    <location>
        <position position="240"/>
    </location>
    <ligand>
        <name>NAD(+)</name>
        <dbReference type="ChEBI" id="CHEBI:57540"/>
    </ligand>
</feature>
<feature type="active site" description="Proton acceptor" evidence="11 12">
    <location>
        <position position="176"/>
    </location>
</feature>
<dbReference type="InterPro" id="IPR006109">
    <property type="entry name" value="G3P_DH_NAD-dep_C"/>
</dbReference>
<evidence type="ECO:0000256" key="11">
    <source>
        <dbReference type="HAMAP-Rule" id="MF_00394"/>
    </source>
</evidence>
<dbReference type="PANTHER" id="PTHR11728:SF1">
    <property type="entry name" value="GLYCEROL-3-PHOSPHATE DEHYDROGENASE [NAD(+)] 2, CHLOROPLASTIC"/>
    <property type="match status" value="1"/>
</dbReference>
<dbReference type="HAMAP" id="MF_00394">
    <property type="entry name" value="NAD_Glyc3P_dehydrog"/>
    <property type="match status" value="1"/>
</dbReference>
<comment type="function">
    <text evidence="11">Catalyzes the reduction of the glycolytic intermediate dihydroxyacetone phosphate (DHAP) to sn-glycerol 3-phosphate (G3P), the key precursor for phospholipid synthesis.</text>
</comment>
<comment type="caution">
    <text evidence="17">The sequence shown here is derived from an EMBL/GenBank/DDBJ whole genome shotgun (WGS) entry which is preliminary data.</text>
</comment>
<comment type="caution">
    <text evidence="11">Lacks conserved residue(s) required for the propagation of feature annotation.</text>
</comment>
<feature type="binding site" evidence="11">
    <location>
        <position position="124"/>
    </location>
    <ligand>
        <name>sn-glycerol 3-phosphate</name>
        <dbReference type="ChEBI" id="CHEBI:57597"/>
    </ligand>
</feature>
<comment type="subcellular location">
    <subcellularLocation>
        <location evidence="11">Cytoplasm</location>
    </subcellularLocation>
</comment>
<dbReference type="PROSITE" id="PS00957">
    <property type="entry name" value="NAD_G3PDH"/>
    <property type="match status" value="1"/>
</dbReference>
<dbReference type="STRING" id="824.CGRAC_1345"/>
<dbReference type="NCBIfam" id="NF000940">
    <property type="entry name" value="PRK00094.1-2"/>
    <property type="match status" value="1"/>
</dbReference>
<evidence type="ECO:0000259" key="15">
    <source>
        <dbReference type="Pfam" id="PF01210"/>
    </source>
</evidence>
<feature type="binding site" evidence="11">
    <location>
        <position position="240"/>
    </location>
    <ligand>
        <name>NADPH</name>
        <dbReference type="ChEBI" id="CHEBI:57783"/>
    </ligand>
</feature>
<dbReference type="InterPro" id="IPR008927">
    <property type="entry name" value="6-PGluconate_DH-like_C_sf"/>
</dbReference>
<evidence type="ECO:0000313" key="18">
    <source>
        <dbReference type="Proteomes" id="UP000005709"/>
    </source>
</evidence>
<keyword evidence="3 11" id="KW-0444">Lipid biosynthesis</keyword>
<dbReference type="Pfam" id="PF01210">
    <property type="entry name" value="NAD_Gly3P_dh_N"/>
    <property type="match status" value="1"/>
</dbReference>
<feature type="binding site" evidence="11">
    <location>
        <position position="94"/>
    </location>
    <ligand>
        <name>sn-glycerol 3-phosphate</name>
        <dbReference type="ChEBI" id="CHEBI:57597"/>
    </ligand>
</feature>
<dbReference type="Proteomes" id="UP000005709">
    <property type="component" value="Unassembled WGS sequence"/>
</dbReference>
<keyword evidence="5 11" id="KW-0521">NADP</keyword>
<dbReference type="NCBIfam" id="NF000943">
    <property type="entry name" value="PRK00094.2-1"/>
    <property type="match status" value="1"/>
</dbReference>